<keyword evidence="5" id="KW-0862">Zinc</keyword>
<dbReference type="PROSITE" id="PS50157">
    <property type="entry name" value="ZINC_FINGER_C2H2_2"/>
    <property type="match status" value="6"/>
</dbReference>
<feature type="domain" description="C2H2-type" evidence="9">
    <location>
        <begin position="233"/>
        <end position="261"/>
    </location>
</feature>
<evidence type="ECO:0000256" key="7">
    <source>
        <dbReference type="ARBA" id="ARBA00023242"/>
    </source>
</evidence>
<feature type="domain" description="C2H2-type" evidence="9">
    <location>
        <begin position="292"/>
        <end position="319"/>
    </location>
</feature>
<dbReference type="GO" id="GO:0006357">
    <property type="term" value="P:regulation of transcription by RNA polymerase II"/>
    <property type="evidence" value="ECO:0007669"/>
    <property type="project" value="TreeGrafter"/>
</dbReference>
<dbReference type="Proteomes" id="UP001152759">
    <property type="component" value="Chromosome 8"/>
</dbReference>
<evidence type="ECO:0000259" key="9">
    <source>
        <dbReference type="PROSITE" id="PS50157"/>
    </source>
</evidence>
<feature type="domain" description="C2H2-type" evidence="9">
    <location>
        <begin position="320"/>
        <end position="348"/>
    </location>
</feature>
<dbReference type="PROSITE" id="PS00028">
    <property type="entry name" value="ZINC_FINGER_C2H2_1"/>
    <property type="match status" value="9"/>
</dbReference>
<dbReference type="GO" id="GO:0003700">
    <property type="term" value="F:DNA-binding transcription factor activity"/>
    <property type="evidence" value="ECO:0007669"/>
    <property type="project" value="TreeGrafter"/>
</dbReference>
<evidence type="ECO:0000256" key="6">
    <source>
        <dbReference type="ARBA" id="ARBA00023125"/>
    </source>
</evidence>
<evidence type="ECO:0000256" key="8">
    <source>
        <dbReference type="PROSITE-ProRule" id="PRU00042"/>
    </source>
</evidence>
<dbReference type="GO" id="GO:0000978">
    <property type="term" value="F:RNA polymerase II cis-regulatory region sequence-specific DNA binding"/>
    <property type="evidence" value="ECO:0007669"/>
    <property type="project" value="TreeGrafter"/>
</dbReference>
<dbReference type="SUPFAM" id="SSF57667">
    <property type="entry name" value="beta-beta-alpha zinc fingers"/>
    <property type="match status" value="2"/>
</dbReference>
<dbReference type="SMART" id="SM00355">
    <property type="entry name" value="ZnF_C2H2"/>
    <property type="match status" value="9"/>
</dbReference>
<dbReference type="InterPro" id="IPR036236">
    <property type="entry name" value="Znf_C2H2_sf"/>
</dbReference>
<dbReference type="Pfam" id="PF00096">
    <property type="entry name" value="zf-C2H2"/>
    <property type="match status" value="2"/>
</dbReference>
<keyword evidence="4 8" id="KW-0863">Zinc-finger</keyword>
<keyword evidence="6" id="KW-0238">DNA-binding</keyword>
<dbReference type="GO" id="GO:0008270">
    <property type="term" value="F:zinc ion binding"/>
    <property type="evidence" value="ECO:0007669"/>
    <property type="project" value="UniProtKB-KW"/>
</dbReference>
<gene>
    <name evidence="10" type="ORF">BEMITA_LOCUS12886</name>
</gene>
<feature type="domain" description="C2H2-type" evidence="9">
    <location>
        <begin position="262"/>
        <end position="290"/>
    </location>
</feature>
<reference evidence="10" key="1">
    <citation type="submission" date="2021-12" db="EMBL/GenBank/DDBJ databases">
        <authorList>
            <person name="King R."/>
        </authorList>
    </citation>
    <scope>NUCLEOTIDE SEQUENCE</scope>
</reference>
<dbReference type="PANTHER" id="PTHR24390">
    <property type="entry name" value="ZINC FINGER PROTEIN"/>
    <property type="match status" value="1"/>
</dbReference>
<dbReference type="GO" id="GO:0005634">
    <property type="term" value="C:nucleus"/>
    <property type="evidence" value="ECO:0007669"/>
    <property type="project" value="UniProtKB-SubCell"/>
</dbReference>
<evidence type="ECO:0000313" key="10">
    <source>
        <dbReference type="EMBL" id="CAH0394608.1"/>
    </source>
</evidence>
<keyword evidence="7" id="KW-0539">Nucleus</keyword>
<protein>
    <recommendedName>
        <fullName evidence="9">C2H2-type domain-containing protein</fullName>
    </recommendedName>
</protein>
<dbReference type="AlphaFoldDB" id="A0A9P0F6Y6"/>
<feature type="domain" description="C2H2-type" evidence="9">
    <location>
        <begin position="349"/>
        <end position="377"/>
    </location>
</feature>
<organism evidence="10 11">
    <name type="scientific">Bemisia tabaci</name>
    <name type="common">Sweetpotato whitefly</name>
    <name type="synonym">Aleurodes tabaci</name>
    <dbReference type="NCBI Taxonomy" id="7038"/>
    <lineage>
        <taxon>Eukaryota</taxon>
        <taxon>Metazoa</taxon>
        <taxon>Ecdysozoa</taxon>
        <taxon>Arthropoda</taxon>
        <taxon>Hexapoda</taxon>
        <taxon>Insecta</taxon>
        <taxon>Pterygota</taxon>
        <taxon>Neoptera</taxon>
        <taxon>Paraneoptera</taxon>
        <taxon>Hemiptera</taxon>
        <taxon>Sternorrhyncha</taxon>
        <taxon>Aleyrodoidea</taxon>
        <taxon>Aleyrodidae</taxon>
        <taxon>Aleyrodinae</taxon>
        <taxon>Bemisia</taxon>
    </lineage>
</organism>
<dbReference type="PANTHER" id="PTHR24390:SF159">
    <property type="entry name" value="GROWTH FACTOR INDEPENDENT 1 TRANSCRIPTIONAL REPRESSOR"/>
    <property type="match status" value="1"/>
</dbReference>
<sequence length="420" mass="48547">MDPVEPLIVTIKDEPSSPEEIVFQNEEYSHDPVNENNTAADASSPYFRVEPGETHKRTAEATTFSPHKLPKFESETFGAGPSRLRRARKTSTKEPAFCYVCVDDIDEGSFKDHYNRVHGDRAPCFICGITFSSLDLFLMHLNTHTLKCLKCNAIFSNRELSLKHLKTHPIETANRSDSKLKSADEANPLSPIKLVASRIGKNEFKNQCFICLKGFQTRQHLQRHEFTHREKTERCRQCNRSFESLDLLKEHRITEHTNGKKWVCKTCGLAYDKELSYRDHVNKIHLGKRKRYKCEICNKLLSNRTCYDTHMRTHSGEKPFSCKTCGNSYCDKYSMAKHEKQVHGTQVEFTCPLCRKTYHRSCLLSEHIKWTHATNLEIELSNYKCTMCHEALLDIECYIQHILNHASKKMKKVPVNGKQS</sequence>
<keyword evidence="3" id="KW-0677">Repeat</keyword>
<name>A0A9P0F6Y6_BEMTA</name>
<dbReference type="InterPro" id="IPR013087">
    <property type="entry name" value="Znf_C2H2_type"/>
</dbReference>
<keyword evidence="11" id="KW-1185">Reference proteome</keyword>
<evidence type="ECO:0000256" key="5">
    <source>
        <dbReference type="ARBA" id="ARBA00022833"/>
    </source>
</evidence>
<evidence type="ECO:0000256" key="2">
    <source>
        <dbReference type="ARBA" id="ARBA00022723"/>
    </source>
</evidence>
<feature type="domain" description="C2H2-type" evidence="9">
    <location>
        <begin position="206"/>
        <end position="233"/>
    </location>
</feature>
<evidence type="ECO:0000256" key="1">
    <source>
        <dbReference type="ARBA" id="ARBA00004123"/>
    </source>
</evidence>
<dbReference type="EMBL" id="OU963869">
    <property type="protein sequence ID" value="CAH0394608.1"/>
    <property type="molecule type" value="Genomic_DNA"/>
</dbReference>
<comment type="subcellular location">
    <subcellularLocation>
        <location evidence="1">Nucleus</location>
    </subcellularLocation>
</comment>
<evidence type="ECO:0000313" key="11">
    <source>
        <dbReference type="Proteomes" id="UP001152759"/>
    </source>
</evidence>
<dbReference type="Gene3D" id="3.30.160.60">
    <property type="entry name" value="Classic Zinc Finger"/>
    <property type="match status" value="3"/>
</dbReference>
<accession>A0A9P0F6Y6</accession>
<keyword evidence="2" id="KW-0479">Metal-binding</keyword>
<evidence type="ECO:0000256" key="3">
    <source>
        <dbReference type="ARBA" id="ARBA00022737"/>
    </source>
</evidence>
<evidence type="ECO:0000256" key="4">
    <source>
        <dbReference type="ARBA" id="ARBA00022771"/>
    </source>
</evidence>
<proteinExistence type="predicted"/>